<keyword evidence="4" id="KW-0336">GPI-anchor</keyword>
<reference evidence="13" key="1">
    <citation type="submission" date="2016-08" db="EMBL/GenBank/DDBJ databases">
        <title>VSG repertoire of Trypanosoma brucei EATRO 1125.</title>
        <authorList>
            <person name="Cross G.A."/>
        </authorList>
    </citation>
    <scope>NUCLEOTIDE SEQUENCE</scope>
    <source>
        <strain evidence="13">EATRO 1125</strain>
    </source>
</reference>
<evidence type="ECO:0000256" key="4">
    <source>
        <dbReference type="ARBA" id="ARBA00022622"/>
    </source>
</evidence>
<keyword evidence="5 10" id="KW-0732">Signal</keyword>
<evidence type="ECO:0000313" key="13">
    <source>
        <dbReference type="EMBL" id="APD73099.1"/>
    </source>
</evidence>
<evidence type="ECO:0000259" key="11">
    <source>
        <dbReference type="Pfam" id="PF10659"/>
    </source>
</evidence>
<dbReference type="GO" id="GO:0098552">
    <property type="term" value="C:side of membrane"/>
    <property type="evidence" value="ECO:0007669"/>
    <property type="project" value="UniProtKB-KW"/>
</dbReference>
<keyword evidence="9" id="KW-0175">Coiled coil</keyword>
<evidence type="ECO:0000256" key="9">
    <source>
        <dbReference type="SAM" id="Coils"/>
    </source>
</evidence>
<accession>A0A1J0R5L8</accession>
<dbReference type="GO" id="GO:0005886">
    <property type="term" value="C:plasma membrane"/>
    <property type="evidence" value="ECO:0007669"/>
    <property type="project" value="UniProtKB-SubCell"/>
</dbReference>
<evidence type="ECO:0000256" key="6">
    <source>
        <dbReference type="ARBA" id="ARBA00023136"/>
    </source>
</evidence>
<keyword evidence="6" id="KW-0472">Membrane</keyword>
<keyword evidence="8" id="KW-0449">Lipoprotein</keyword>
<dbReference type="Gene3D" id="3.30.1680.40">
    <property type="match status" value="1"/>
</dbReference>
<evidence type="ECO:0000256" key="8">
    <source>
        <dbReference type="ARBA" id="ARBA00023288"/>
    </source>
</evidence>
<dbReference type="InterPro" id="IPR019609">
    <property type="entry name" value="Variant_surf_glycoprt_trypan_C"/>
</dbReference>
<dbReference type="AlphaFoldDB" id="A0A1J0R5L8"/>
<feature type="chain" id="PRO_5013131182" evidence="10">
    <location>
        <begin position="22"/>
        <end position="498"/>
    </location>
</feature>
<evidence type="ECO:0000256" key="2">
    <source>
        <dbReference type="ARBA" id="ARBA00004609"/>
    </source>
</evidence>
<comment type="function">
    <text evidence="1">VSG forms a coat on the surface of the parasite. The trypanosome evades the immune response of the host by expressing a series of antigenically distinct VSGs from an estimated 1000 VSG genes.</text>
</comment>
<evidence type="ECO:0000256" key="7">
    <source>
        <dbReference type="ARBA" id="ARBA00023180"/>
    </source>
</evidence>
<feature type="signal peptide" evidence="10">
    <location>
        <begin position="1"/>
        <end position="21"/>
    </location>
</feature>
<evidence type="ECO:0000256" key="10">
    <source>
        <dbReference type="SAM" id="SignalP"/>
    </source>
</evidence>
<evidence type="ECO:0000256" key="3">
    <source>
        <dbReference type="ARBA" id="ARBA00022475"/>
    </source>
</evidence>
<dbReference type="Pfam" id="PF13206">
    <property type="entry name" value="VSG_B"/>
    <property type="match status" value="1"/>
</dbReference>
<keyword evidence="7" id="KW-0325">Glycoprotein</keyword>
<feature type="coiled-coil region" evidence="9">
    <location>
        <begin position="334"/>
        <end position="361"/>
    </location>
</feature>
<protein>
    <submittedName>
        <fullName evidence="13">Variant surface glycoprotein 1125.266</fullName>
    </submittedName>
</protein>
<feature type="domain" description="Trypanosome variant surface glycoprotein B-type N-terminal" evidence="12">
    <location>
        <begin position="10"/>
        <end position="361"/>
    </location>
</feature>
<dbReference type="Pfam" id="PF10659">
    <property type="entry name" value="Trypan_glycop_C"/>
    <property type="match status" value="1"/>
</dbReference>
<dbReference type="VEuPathDB" id="TriTrypDB:Tb427_000337600"/>
<organism evidence="13">
    <name type="scientific">Trypanosoma brucei</name>
    <dbReference type="NCBI Taxonomy" id="5691"/>
    <lineage>
        <taxon>Eukaryota</taxon>
        <taxon>Discoba</taxon>
        <taxon>Euglenozoa</taxon>
        <taxon>Kinetoplastea</taxon>
        <taxon>Metakinetoplastina</taxon>
        <taxon>Trypanosomatida</taxon>
        <taxon>Trypanosomatidae</taxon>
        <taxon>Trypanosoma</taxon>
    </lineage>
</organism>
<evidence type="ECO:0000256" key="1">
    <source>
        <dbReference type="ARBA" id="ARBA00002523"/>
    </source>
</evidence>
<dbReference type="InterPro" id="IPR025932">
    <property type="entry name" value="Trypano_VSG_B_N_dom"/>
</dbReference>
<keyword evidence="3" id="KW-1003">Cell membrane</keyword>
<dbReference type="VEuPathDB" id="TriTrypDB:Tb11.v5.0138"/>
<dbReference type="EMBL" id="KX699143">
    <property type="protein sequence ID" value="APD73099.1"/>
    <property type="molecule type" value="Genomic_DNA"/>
</dbReference>
<feature type="domain" description="Trypanosome variant surface glycoprotein C-terminal" evidence="11">
    <location>
        <begin position="400"/>
        <end position="495"/>
    </location>
</feature>
<evidence type="ECO:0000256" key="5">
    <source>
        <dbReference type="ARBA" id="ARBA00022729"/>
    </source>
</evidence>
<sequence>MEPTIAVATLLAASLTGRAQAAKGDAQADFLAACNVWQTAIELAKTDFTPPEITSTLNDILNLNMTLAEDSWKANFKNQGQDNTFAAFKRANEAALGGTDWTEHWPKWKTAFFQTTDKDSAWKLNHDRKAYKPVPALIRKTVAAAADRAFLTAQELQRPITLAGQPPKQAITAAINAALCSSPLATLDTGPGCQADSIESAKSAVCSDGNDDKAGQSLGLDIICLCTSATDSGCVATASKAAANSNNIQAGVLQELLGKCPKPTEEQQSAPEHLSHALSAFIARIGTGIKPDADGDAFLGSTKGTDCKNVNAGCVNYKHYYKQGSRGAEDIPWVKQLRTAIKLAKQAIQEVQERHDKAARLDDLRHSILTEFERQLPDRNSAAATPAATLTKEADPAAGCTNLKTNTTCTAHKTCKWEGKNETDGKCVVDETKVTQKSNSARTGETANTEGKKCSEKKTKGNCKDGCKWENNACKDSSFLVHKKLALSLATFFGFAFF</sequence>
<comment type="subcellular location">
    <subcellularLocation>
        <location evidence="2">Cell membrane</location>
        <topology evidence="2">Lipid-anchor</topology>
        <topology evidence="2">GPI-anchor</topology>
    </subcellularLocation>
</comment>
<evidence type="ECO:0000259" key="12">
    <source>
        <dbReference type="Pfam" id="PF13206"/>
    </source>
</evidence>
<proteinExistence type="predicted"/>
<name>A0A1J0R5L8_9TRYP</name>